<dbReference type="Pfam" id="PF13927">
    <property type="entry name" value="Ig_3"/>
    <property type="match status" value="1"/>
</dbReference>
<dbReference type="PANTHER" id="PTHR24369">
    <property type="entry name" value="ANTIGEN BSP, PUTATIVE-RELATED"/>
    <property type="match status" value="1"/>
</dbReference>
<name>A0A9D4KPP1_DREPO</name>
<keyword evidence="5" id="KW-0812">Transmembrane</keyword>
<evidence type="ECO:0000256" key="4">
    <source>
        <dbReference type="ARBA" id="ARBA00023157"/>
    </source>
</evidence>
<organism evidence="8 9">
    <name type="scientific">Dreissena polymorpha</name>
    <name type="common">Zebra mussel</name>
    <name type="synonym">Mytilus polymorpha</name>
    <dbReference type="NCBI Taxonomy" id="45954"/>
    <lineage>
        <taxon>Eukaryota</taxon>
        <taxon>Metazoa</taxon>
        <taxon>Spiralia</taxon>
        <taxon>Lophotrochozoa</taxon>
        <taxon>Mollusca</taxon>
        <taxon>Bivalvia</taxon>
        <taxon>Autobranchia</taxon>
        <taxon>Heteroconchia</taxon>
        <taxon>Euheterodonta</taxon>
        <taxon>Imparidentia</taxon>
        <taxon>Neoheterodontei</taxon>
        <taxon>Myida</taxon>
        <taxon>Dreissenoidea</taxon>
        <taxon>Dreissenidae</taxon>
        <taxon>Dreissena</taxon>
    </lineage>
</organism>
<dbReference type="EMBL" id="JAIWYP010000004">
    <property type="protein sequence ID" value="KAH3843742.1"/>
    <property type="molecule type" value="Genomic_DNA"/>
</dbReference>
<dbReference type="InterPro" id="IPR032675">
    <property type="entry name" value="LRR_dom_sf"/>
</dbReference>
<dbReference type="SMART" id="SM00369">
    <property type="entry name" value="LRR_TYP"/>
    <property type="match status" value="5"/>
</dbReference>
<feature type="transmembrane region" description="Helical" evidence="5">
    <location>
        <begin position="441"/>
        <end position="466"/>
    </location>
</feature>
<feature type="signal peptide" evidence="6">
    <location>
        <begin position="1"/>
        <end position="17"/>
    </location>
</feature>
<dbReference type="PANTHER" id="PTHR24369:SF216">
    <property type="entry name" value="CD180 MOLECULE"/>
    <property type="match status" value="1"/>
</dbReference>
<reference evidence="8" key="2">
    <citation type="submission" date="2020-11" db="EMBL/GenBank/DDBJ databases">
        <authorList>
            <person name="McCartney M.A."/>
            <person name="Auch B."/>
            <person name="Kono T."/>
            <person name="Mallez S."/>
            <person name="Becker A."/>
            <person name="Gohl D.M."/>
            <person name="Silverstein K.A.T."/>
            <person name="Koren S."/>
            <person name="Bechman K.B."/>
            <person name="Herman A."/>
            <person name="Abrahante J.E."/>
            <person name="Garbe J."/>
        </authorList>
    </citation>
    <scope>NUCLEOTIDE SEQUENCE</scope>
    <source>
        <strain evidence="8">Duluth1</strain>
        <tissue evidence="8">Whole animal</tissue>
    </source>
</reference>
<dbReference type="AlphaFoldDB" id="A0A9D4KPP1"/>
<feature type="chain" id="PRO_5038613575" description="Ig-like domain-containing protein" evidence="6">
    <location>
        <begin position="18"/>
        <end position="486"/>
    </location>
</feature>
<dbReference type="PROSITE" id="PS51450">
    <property type="entry name" value="LRR"/>
    <property type="match status" value="1"/>
</dbReference>
<gene>
    <name evidence="8" type="ORF">DPMN_117272</name>
</gene>
<dbReference type="SUPFAM" id="SSF48726">
    <property type="entry name" value="Immunoglobulin"/>
    <property type="match status" value="1"/>
</dbReference>
<keyword evidence="3" id="KW-0677">Repeat</keyword>
<dbReference type="Proteomes" id="UP000828390">
    <property type="component" value="Unassembled WGS sequence"/>
</dbReference>
<dbReference type="GO" id="GO:0005886">
    <property type="term" value="C:plasma membrane"/>
    <property type="evidence" value="ECO:0007669"/>
    <property type="project" value="TreeGrafter"/>
</dbReference>
<reference evidence="8" key="1">
    <citation type="journal article" date="2019" name="bioRxiv">
        <title>The Genome of the Zebra Mussel, Dreissena polymorpha: A Resource for Invasive Species Research.</title>
        <authorList>
            <person name="McCartney M.A."/>
            <person name="Auch B."/>
            <person name="Kono T."/>
            <person name="Mallez S."/>
            <person name="Zhang Y."/>
            <person name="Obille A."/>
            <person name="Becker A."/>
            <person name="Abrahante J.E."/>
            <person name="Garbe J."/>
            <person name="Badalamenti J.P."/>
            <person name="Herman A."/>
            <person name="Mangelson H."/>
            <person name="Liachko I."/>
            <person name="Sullivan S."/>
            <person name="Sone E.D."/>
            <person name="Koren S."/>
            <person name="Silverstein K.A.T."/>
            <person name="Beckman K.B."/>
            <person name="Gohl D.M."/>
        </authorList>
    </citation>
    <scope>NUCLEOTIDE SEQUENCE</scope>
    <source>
        <strain evidence="8">Duluth1</strain>
        <tissue evidence="8">Whole animal</tissue>
    </source>
</reference>
<dbReference type="InterPro" id="IPR007110">
    <property type="entry name" value="Ig-like_dom"/>
</dbReference>
<dbReference type="OrthoDB" id="8948968at2759"/>
<feature type="domain" description="Ig-like" evidence="7">
    <location>
        <begin position="288"/>
        <end position="377"/>
    </location>
</feature>
<evidence type="ECO:0000256" key="2">
    <source>
        <dbReference type="ARBA" id="ARBA00022729"/>
    </source>
</evidence>
<evidence type="ECO:0000256" key="5">
    <source>
        <dbReference type="SAM" id="Phobius"/>
    </source>
</evidence>
<dbReference type="InterPro" id="IPR001611">
    <property type="entry name" value="Leu-rich_rpt"/>
</dbReference>
<evidence type="ECO:0000256" key="1">
    <source>
        <dbReference type="ARBA" id="ARBA00022614"/>
    </source>
</evidence>
<proteinExistence type="predicted"/>
<comment type="caution">
    <text evidence="8">The sequence shown here is derived from an EMBL/GenBank/DDBJ whole genome shotgun (WGS) entry which is preliminary data.</text>
</comment>
<keyword evidence="5" id="KW-0472">Membrane</keyword>
<dbReference type="InterPro" id="IPR013783">
    <property type="entry name" value="Ig-like_fold"/>
</dbReference>
<dbReference type="Pfam" id="PF13855">
    <property type="entry name" value="LRR_8"/>
    <property type="match status" value="2"/>
</dbReference>
<dbReference type="InterPro" id="IPR003591">
    <property type="entry name" value="Leu-rich_rpt_typical-subtyp"/>
</dbReference>
<accession>A0A9D4KPP1</accession>
<dbReference type="InterPro" id="IPR036179">
    <property type="entry name" value="Ig-like_dom_sf"/>
</dbReference>
<keyword evidence="2 6" id="KW-0732">Signal</keyword>
<keyword evidence="4" id="KW-1015">Disulfide bond</keyword>
<evidence type="ECO:0000313" key="8">
    <source>
        <dbReference type="EMBL" id="KAH3843742.1"/>
    </source>
</evidence>
<dbReference type="Gene3D" id="3.80.10.10">
    <property type="entry name" value="Ribonuclease Inhibitor"/>
    <property type="match status" value="2"/>
</dbReference>
<dbReference type="PROSITE" id="PS50835">
    <property type="entry name" value="IG_LIKE"/>
    <property type="match status" value="1"/>
</dbReference>
<evidence type="ECO:0000256" key="3">
    <source>
        <dbReference type="ARBA" id="ARBA00022737"/>
    </source>
</evidence>
<evidence type="ECO:0000313" key="9">
    <source>
        <dbReference type="Proteomes" id="UP000828390"/>
    </source>
</evidence>
<dbReference type="InterPro" id="IPR050541">
    <property type="entry name" value="LRR_TM_domain-containing"/>
</dbReference>
<evidence type="ECO:0000256" key="6">
    <source>
        <dbReference type="SAM" id="SignalP"/>
    </source>
</evidence>
<keyword evidence="5" id="KW-1133">Transmembrane helix</keyword>
<dbReference type="Gene3D" id="2.60.40.10">
    <property type="entry name" value="Immunoglobulins"/>
    <property type="match status" value="1"/>
</dbReference>
<keyword evidence="1" id="KW-0433">Leucine-rich repeat</keyword>
<sequence length="486" mass="54614">MTFVVFILMLVIRQVIFVNTEDCRTKENLNHEFAVNCDFLKLTLIPSMVRFGLNPIKFISISGDANNLNNIPTIRKTDFQAVSRVTSLVISWSQVKTVEDGAFEKMADLKTLSLTDNELESLNATTFAGIPLLKELDLSGNRICKFDETIFNNIQSISVLNLGDMNLLFIREDFFNSLHSLRVLKLYTNHIKTVSENLILNLPALENLDLSANQLQTIPVEWKPKFQTMKRVHLVENPLHCNCLLAWLQEQPYQTTLDSGSLVCNGPQKLRYSSFLNVPDRDFVCIPPKVLHCEQSTYSVGVNQQLSIVCEYGGDPVPEIKWTRPDGQVYDGRNTSEGGYHVAENGTLLIYRVLMSDNGLWKVTAYNQTTSDNMLINVIVRKAERTEPQTIPPIFKPEDCNFIHNEAAISSTVPVIKISKILEKGSPKADVATAGIDMGNIYWVLLAAIASAAGAMVGLLCLLIMFCKRNKKPNRSNQIRAFEHDI</sequence>
<dbReference type="SUPFAM" id="SSF52058">
    <property type="entry name" value="L domain-like"/>
    <property type="match status" value="1"/>
</dbReference>
<evidence type="ECO:0000259" key="7">
    <source>
        <dbReference type="PROSITE" id="PS50835"/>
    </source>
</evidence>
<protein>
    <recommendedName>
        <fullName evidence="7">Ig-like domain-containing protein</fullName>
    </recommendedName>
</protein>
<keyword evidence="9" id="KW-1185">Reference proteome</keyword>